<dbReference type="PANTHER" id="PTHR24031">
    <property type="entry name" value="RNA HELICASE"/>
    <property type="match status" value="1"/>
</dbReference>
<feature type="domain" description="Helicase ATP-binding" evidence="5">
    <location>
        <begin position="1"/>
        <end position="66"/>
    </location>
</feature>
<comment type="caution">
    <text evidence="6">The sequence shown here is derived from an EMBL/GenBank/DDBJ whole genome shotgun (WGS) entry which is preliminary data.</text>
</comment>
<comment type="similarity">
    <text evidence="4">Belongs to the DEAD box helicase family.</text>
</comment>
<evidence type="ECO:0000256" key="1">
    <source>
        <dbReference type="ARBA" id="ARBA00022741"/>
    </source>
</evidence>
<evidence type="ECO:0000256" key="4">
    <source>
        <dbReference type="RuleBase" id="RU365068"/>
    </source>
</evidence>
<protein>
    <recommendedName>
        <fullName evidence="4">ATP-dependent RNA helicase</fullName>
        <ecNumber evidence="4">3.6.4.13</ecNumber>
    </recommendedName>
</protein>
<dbReference type="GO" id="GO:0016787">
    <property type="term" value="F:hydrolase activity"/>
    <property type="evidence" value="ECO:0007669"/>
    <property type="project" value="UniProtKB-KW"/>
</dbReference>
<dbReference type="AlphaFoldDB" id="A0A392PMG4"/>
<comment type="function">
    <text evidence="4">RNA helicase.</text>
</comment>
<evidence type="ECO:0000256" key="2">
    <source>
        <dbReference type="ARBA" id="ARBA00022801"/>
    </source>
</evidence>
<keyword evidence="4" id="KW-0694">RNA-binding</keyword>
<evidence type="ECO:0000256" key="3">
    <source>
        <dbReference type="ARBA" id="ARBA00022840"/>
    </source>
</evidence>
<accession>A0A392PMG4</accession>
<evidence type="ECO:0000313" key="6">
    <source>
        <dbReference type="EMBL" id="MCI12972.1"/>
    </source>
</evidence>
<evidence type="ECO:0000259" key="5">
    <source>
        <dbReference type="PROSITE" id="PS51192"/>
    </source>
</evidence>
<dbReference type="InterPro" id="IPR014001">
    <property type="entry name" value="Helicase_ATP-bd"/>
</dbReference>
<dbReference type="PROSITE" id="PS51192">
    <property type="entry name" value="HELICASE_ATP_BIND_1"/>
    <property type="match status" value="1"/>
</dbReference>
<dbReference type="InterPro" id="IPR027417">
    <property type="entry name" value="P-loop_NTPase"/>
</dbReference>
<comment type="catalytic activity">
    <reaction evidence="4">
        <text>ATP + H2O = ADP + phosphate + H(+)</text>
        <dbReference type="Rhea" id="RHEA:13065"/>
        <dbReference type="ChEBI" id="CHEBI:15377"/>
        <dbReference type="ChEBI" id="CHEBI:15378"/>
        <dbReference type="ChEBI" id="CHEBI:30616"/>
        <dbReference type="ChEBI" id="CHEBI:43474"/>
        <dbReference type="ChEBI" id="CHEBI:456216"/>
        <dbReference type="EC" id="3.6.4.13"/>
    </reaction>
</comment>
<reference evidence="6 7" key="1">
    <citation type="journal article" date="2018" name="Front. Plant Sci.">
        <title>Red Clover (Trifolium pratense) and Zigzag Clover (T. medium) - A Picture of Genomic Similarities and Differences.</title>
        <authorList>
            <person name="Dluhosova J."/>
            <person name="Istvanek J."/>
            <person name="Nedelnik J."/>
            <person name="Repkova J."/>
        </authorList>
    </citation>
    <scope>NUCLEOTIDE SEQUENCE [LARGE SCALE GENOMIC DNA]</scope>
    <source>
        <strain evidence="7">cv. 10/8</strain>
        <tissue evidence="6">Leaf</tissue>
    </source>
</reference>
<name>A0A392PMG4_9FABA</name>
<dbReference type="SUPFAM" id="SSF52540">
    <property type="entry name" value="P-loop containing nucleoside triphosphate hydrolases"/>
    <property type="match status" value="1"/>
</dbReference>
<dbReference type="EMBL" id="LXQA010086350">
    <property type="protein sequence ID" value="MCI12972.1"/>
    <property type="molecule type" value="Genomic_DNA"/>
</dbReference>
<dbReference type="EC" id="3.6.4.13" evidence="4"/>
<dbReference type="GO" id="GO:0003724">
    <property type="term" value="F:RNA helicase activity"/>
    <property type="evidence" value="ECO:0007669"/>
    <property type="project" value="UniProtKB-EC"/>
</dbReference>
<dbReference type="GO" id="GO:0003723">
    <property type="term" value="F:RNA binding"/>
    <property type="evidence" value="ECO:0007669"/>
    <property type="project" value="UniProtKB-UniRule"/>
</dbReference>
<dbReference type="PROSITE" id="PS00039">
    <property type="entry name" value="DEAD_ATP_HELICASE"/>
    <property type="match status" value="1"/>
</dbReference>
<proteinExistence type="inferred from homology"/>
<keyword evidence="7" id="KW-1185">Reference proteome</keyword>
<dbReference type="Pfam" id="PF00270">
    <property type="entry name" value="DEAD"/>
    <property type="match status" value="1"/>
</dbReference>
<evidence type="ECO:0000313" key="7">
    <source>
        <dbReference type="Proteomes" id="UP000265520"/>
    </source>
</evidence>
<keyword evidence="2 4" id="KW-0378">Hydrolase</keyword>
<dbReference type="GO" id="GO:0005524">
    <property type="term" value="F:ATP binding"/>
    <property type="evidence" value="ECO:0007669"/>
    <property type="project" value="UniProtKB-UniRule"/>
</dbReference>
<dbReference type="Gene3D" id="3.40.50.300">
    <property type="entry name" value="P-loop containing nucleotide triphosphate hydrolases"/>
    <property type="match status" value="1"/>
</dbReference>
<dbReference type="Proteomes" id="UP000265520">
    <property type="component" value="Unassembled WGS sequence"/>
</dbReference>
<organism evidence="6 7">
    <name type="scientific">Trifolium medium</name>
    <dbReference type="NCBI Taxonomy" id="97028"/>
    <lineage>
        <taxon>Eukaryota</taxon>
        <taxon>Viridiplantae</taxon>
        <taxon>Streptophyta</taxon>
        <taxon>Embryophyta</taxon>
        <taxon>Tracheophyta</taxon>
        <taxon>Spermatophyta</taxon>
        <taxon>Magnoliopsida</taxon>
        <taxon>eudicotyledons</taxon>
        <taxon>Gunneridae</taxon>
        <taxon>Pentapetalae</taxon>
        <taxon>rosids</taxon>
        <taxon>fabids</taxon>
        <taxon>Fabales</taxon>
        <taxon>Fabaceae</taxon>
        <taxon>Papilionoideae</taxon>
        <taxon>50 kb inversion clade</taxon>
        <taxon>NPAAA clade</taxon>
        <taxon>Hologalegina</taxon>
        <taxon>IRL clade</taxon>
        <taxon>Trifolieae</taxon>
        <taxon>Trifolium</taxon>
    </lineage>
</organism>
<keyword evidence="3 4" id="KW-0067">ATP-binding</keyword>
<sequence>MIEWTSWIQVLVLDEADRILDSGFKRELNAIISQLPKRRQTMLFSATQTKSVQDLARLSLKDPEYLSVHEESVTATPTLLKQIVMTVPLDQKLDMLWSFIKTHLQSKTLVFLSSCKQVIPILCPLPRTFFT</sequence>
<keyword evidence="1 4" id="KW-0547">Nucleotide-binding</keyword>
<dbReference type="InterPro" id="IPR000629">
    <property type="entry name" value="RNA-helicase_DEAD-box_CS"/>
</dbReference>
<comment type="domain">
    <text evidence="4">The Q motif is unique to and characteristic of the DEAD box family of RNA helicases and controls ATP binding and hydrolysis.</text>
</comment>
<keyword evidence="4 6" id="KW-0347">Helicase</keyword>
<dbReference type="InterPro" id="IPR011545">
    <property type="entry name" value="DEAD/DEAH_box_helicase_dom"/>
</dbReference>